<dbReference type="Pfam" id="PF03401">
    <property type="entry name" value="TctC"/>
    <property type="match status" value="1"/>
</dbReference>
<accession>A0A502EMX1</accession>
<dbReference type="InterPro" id="IPR042100">
    <property type="entry name" value="Bug_dom1"/>
</dbReference>
<dbReference type="Gene3D" id="3.40.190.10">
    <property type="entry name" value="Periplasmic binding protein-like II"/>
    <property type="match status" value="1"/>
</dbReference>
<evidence type="ECO:0000313" key="4">
    <source>
        <dbReference type="Proteomes" id="UP000317078"/>
    </source>
</evidence>
<keyword evidence="2" id="KW-0732">Signal</keyword>
<name>A0A502EMX1_9PROT</name>
<evidence type="ECO:0000256" key="1">
    <source>
        <dbReference type="ARBA" id="ARBA00006987"/>
    </source>
</evidence>
<proteinExistence type="inferred from homology"/>
<organism evidence="3 4">
    <name type="scientific">Muricoccus nepalensis</name>
    <dbReference type="NCBI Taxonomy" id="1854500"/>
    <lineage>
        <taxon>Bacteria</taxon>
        <taxon>Pseudomonadati</taxon>
        <taxon>Pseudomonadota</taxon>
        <taxon>Alphaproteobacteria</taxon>
        <taxon>Acetobacterales</taxon>
        <taxon>Roseomonadaceae</taxon>
        <taxon>Muricoccus</taxon>
    </lineage>
</organism>
<protein>
    <submittedName>
        <fullName evidence="3">Tripartite tricarboxylate transporter substrate binding protein</fullName>
    </submittedName>
</protein>
<reference evidence="3 4" key="1">
    <citation type="journal article" date="2019" name="Environ. Microbiol.">
        <title>Species interactions and distinct microbial communities in high Arctic permafrost affected cryosols are associated with the CH4 and CO2 gas fluxes.</title>
        <authorList>
            <person name="Altshuler I."/>
            <person name="Hamel J."/>
            <person name="Turney S."/>
            <person name="Magnuson E."/>
            <person name="Levesque R."/>
            <person name="Greer C."/>
            <person name="Whyte L.G."/>
        </authorList>
    </citation>
    <scope>NUCLEOTIDE SEQUENCE [LARGE SCALE GENOMIC DNA]</scope>
    <source>
        <strain evidence="3 4">S9.3B</strain>
    </source>
</reference>
<gene>
    <name evidence="3" type="ORF">EAH89_29465</name>
</gene>
<evidence type="ECO:0000256" key="2">
    <source>
        <dbReference type="SAM" id="SignalP"/>
    </source>
</evidence>
<dbReference type="SUPFAM" id="SSF53850">
    <property type="entry name" value="Periplasmic binding protein-like II"/>
    <property type="match status" value="1"/>
</dbReference>
<sequence length="327" mass="34358">MTLSLPRRDLLAAALALPALARGAAAQGAFPSRPVRLLVGAPPGGAPDVAARLMGDALAARWRQPVVVDNRPAANGNLAAQAAARAEPDGHTLLLAQASILVLNEGLMRNVPFDTDRDFAPVSLLMNTPFLLAARPDLPASNLSELRALAKERGGRMTFATSSPVNLPRFAVEMMKAALGFEMGNVPYSTTSGALQDTMTGRTDLVIDGTPVIAPQVRGGQLKALCVTSPARFPLLEDIPAAAETIPGFSSMGWFGLVGPKAMPAATVERIAADTRAVLEIPEIRGRLLRDFGAETVASPPADFARFLAAERLLYRGLIKEVGASID</sequence>
<dbReference type="RefSeq" id="WP_140887580.1">
    <property type="nucleotide sequence ID" value="NZ_RCZP01000077.1"/>
</dbReference>
<dbReference type="InterPro" id="IPR005064">
    <property type="entry name" value="BUG"/>
</dbReference>
<dbReference type="Gene3D" id="3.40.190.150">
    <property type="entry name" value="Bordetella uptake gene, domain 1"/>
    <property type="match status" value="1"/>
</dbReference>
<comment type="similarity">
    <text evidence="1">Belongs to the UPF0065 (bug) family.</text>
</comment>
<dbReference type="PANTHER" id="PTHR42928:SF5">
    <property type="entry name" value="BLR1237 PROTEIN"/>
    <property type="match status" value="1"/>
</dbReference>
<evidence type="ECO:0000313" key="3">
    <source>
        <dbReference type="EMBL" id="TPG38362.1"/>
    </source>
</evidence>
<dbReference type="AlphaFoldDB" id="A0A502EMX1"/>
<comment type="caution">
    <text evidence="3">The sequence shown here is derived from an EMBL/GenBank/DDBJ whole genome shotgun (WGS) entry which is preliminary data.</text>
</comment>
<dbReference type="Proteomes" id="UP000317078">
    <property type="component" value="Unassembled WGS sequence"/>
</dbReference>
<feature type="chain" id="PRO_5021341631" evidence="2">
    <location>
        <begin position="22"/>
        <end position="327"/>
    </location>
</feature>
<dbReference type="EMBL" id="RCZP01000077">
    <property type="protein sequence ID" value="TPG38362.1"/>
    <property type="molecule type" value="Genomic_DNA"/>
</dbReference>
<dbReference type="PIRSF" id="PIRSF017082">
    <property type="entry name" value="YflP"/>
    <property type="match status" value="1"/>
</dbReference>
<dbReference type="PANTHER" id="PTHR42928">
    <property type="entry name" value="TRICARBOXYLATE-BINDING PROTEIN"/>
    <property type="match status" value="1"/>
</dbReference>
<dbReference type="CDD" id="cd07012">
    <property type="entry name" value="PBP2_Bug_TTT"/>
    <property type="match status" value="1"/>
</dbReference>
<dbReference type="OrthoDB" id="7248409at2"/>
<feature type="signal peptide" evidence="2">
    <location>
        <begin position="1"/>
        <end position="21"/>
    </location>
</feature>
<keyword evidence="4" id="KW-1185">Reference proteome</keyword>